<keyword evidence="2" id="KW-1185">Reference proteome</keyword>
<accession>A0ACC3B875</accession>
<reference evidence="1 2" key="1">
    <citation type="journal article" date="2023" name="ACS Omega">
        <title>Identification of the Neoaspergillic Acid Biosynthesis Gene Cluster by Establishing an In Vitro CRISPR-Ribonucleoprotein Genetic System in Aspergillus melleus.</title>
        <authorList>
            <person name="Yuan B."/>
            <person name="Grau M.F."/>
            <person name="Murata R.M."/>
            <person name="Torok T."/>
            <person name="Venkateswaran K."/>
            <person name="Stajich J.E."/>
            <person name="Wang C.C.C."/>
        </authorList>
    </citation>
    <scope>NUCLEOTIDE SEQUENCE [LARGE SCALE GENOMIC DNA]</scope>
    <source>
        <strain evidence="1 2">IMV 1140</strain>
    </source>
</reference>
<protein>
    <submittedName>
        <fullName evidence="1">Uncharacterized protein</fullName>
    </submittedName>
</protein>
<proteinExistence type="predicted"/>
<dbReference type="EMBL" id="JAOPJF010000015">
    <property type="protein sequence ID" value="KAK1146777.1"/>
    <property type="molecule type" value="Genomic_DNA"/>
</dbReference>
<evidence type="ECO:0000313" key="1">
    <source>
        <dbReference type="EMBL" id="KAK1146777.1"/>
    </source>
</evidence>
<organism evidence="1 2">
    <name type="scientific">Aspergillus melleus</name>
    <dbReference type="NCBI Taxonomy" id="138277"/>
    <lineage>
        <taxon>Eukaryota</taxon>
        <taxon>Fungi</taxon>
        <taxon>Dikarya</taxon>
        <taxon>Ascomycota</taxon>
        <taxon>Pezizomycotina</taxon>
        <taxon>Eurotiomycetes</taxon>
        <taxon>Eurotiomycetidae</taxon>
        <taxon>Eurotiales</taxon>
        <taxon>Aspergillaceae</taxon>
        <taxon>Aspergillus</taxon>
        <taxon>Aspergillus subgen. Circumdati</taxon>
    </lineage>
</organism>
<sequence length="291" mass="30205">MKLLFFSLPLAYALNIVSSNDDGWAESNVRALHSALTGAGHTVVLSAPAENKSGSGSKDEDPTALTDPCQYNSCPAGSPATGYNESSPELNYVNSYPVTSMNYGIDTLAPKFFNGAPDLAVSGPNVGANLGISVFFSGTVGAATAAVKAGVPALAFSGRSGSPTAWNETTPESSTFYADLATNFTSRVVANGAPYLPDGTWLNVNFPKFEDGCNSVGDVKFVLTRIFTAVPLVSGDDVETCGSDRLPTETKVVLSGCYASVSVGQSSDKRDANAKVQGEVLERLGGLECLE</sequence>
<evidence type="ECO:0000313" key="2">
    <source>
        <dbReference type="Proteomes" id="UP001177260"/>
    </source>
</evidence>
<dbReference type="Proteomes" id="UP001177260">
    <property type="component" value="Unassembled WGS sequence"/>
</dbReference>
<name>A0ACC3B875_9EURO</name>
<gene>
    <name evidence="1" type="ORF">N8T08_002538</name>
</gene>
<comment type="caution">
    <text evidence="1">The sequence shown here is derived from an EMBL/GenBank/DDBJ whole genome shotgun (WGS) entry which is preliminary data.</text>
</comment>